<name>A0A3B7MUZ1_9BACT</name>
<feature type="signal peptide" evidence="5">
    <location>
        <begin position="1"/>
        <end position="28"/>
    </location>
</feature>
<dbReference type="Gene3D" id="3.40.30.10">
    <property type="entry name" value="Glutaredoxin"/>
    <property type="match status" value="1"/>
</dbReference>
<gene>
    <name evidence="7" type="ORF">D3H65_29680</name>
</gene>
<dbReference type="PANTHER" id="PTHR42852:SF6">
    <property type="entry name" value="THIOL:DISULFIDE INTERCHANGE PROTEIN DSBE"/>
    <property type="match status" value="1"/>
</dbReference>
<evidence type="ECO:0000256" key="1">
    <source>
        <dbReference type="ARBA" id="ARBA00004196"/>
    </source>
</evidence>
<feature type="domain" description="Thioredoxin" evidence="6">
    <location>
        <begin position="252"/>
        <end position="413"/>
    </location>
</feature>
<dbReference type="OrthoDB" id="616241at2"/>
<organism evidence="7 8">
    <name type="scientific">Paraflavitalea soli</name>
    <dbReference type="NCBI Taxonomy" id="2315862"/>
    <lineage>
        <taxon>Bacteria</taxon>
        <taxon>Pseudomonadati</taxon>
        <taxon>Bacteroidota</taxon>
        <taxon>Chitinophagia</taxon>
        <taxon>Chitinophagales</taxon>
        <taxon>Chitinophagaceae</taxon>
        <taxon>Paraflavitalea</taxon>
    </lineage>
</organism>
<dbReference type="GO" id="GO:0030313">
    <property type="term" value="C:cell envelope"/>
    <property type="evidence" value="ECO:0007669"/>
    <property type="project" value="UniProtKB-SubCell"/>
</dbReference>
<evidence type="ECO:0000313" key="7">
    <source>
        <dbReference type="EMBL" id="AXY77908.1"/>
    </source>
</evidence>
<protein>
    <submittedName>
        <fullName evidence="7">TlpA family protein disulfide reductase</fullName>
    </submittedName>
</protein>
<evidence type="ECO:0000259" key="6">
    <source>
        <dbReference type="PROSITE" id="PS51352"/>
    </source>
</evidence>
<dbReference type="RefSeq" id="WP_119053781.1">
    <property type="nucleotide sequence ID" value="NZ_CP032157.1"/>
</dbReference>
<evidence type="ECO:0000256" key="2">
    <source>
        <dbReference type="ARBA" id="ARBA00022748"/>
    </source>
</evidence>
<dbReference type="InterPro" id="IPR013766">
    <property type="entry name" value="Thioredoxin_domain"/>
</dbReference>
<dbReference type="PANTHER" id="PTHR42852">
    <property type="entry name" value="THIOL:DISULFIDE INTERCHANGE PROTEIN DSBE"/>
    <property type="match status" value="1"/>
</dbReference>
<dbReference type="GO" id="GO:0016491">
    <property type="term" value="F:oxidoreductase activity"/>
    <property type="evidence" value="ECO:0007669"/>
    <property type="project" value="InterPro"/>
</dbReference>
<keyword evidence="4" id="KW-0676">Redox-active center</keyword>
<evidence type="ECO:0000256" key="4">
    <source>
        <dbReference type="ARBA" id="ARBA00023284"/>
    </source>
</evidence>
<dbReference type="InterPro" id="IPR050553">
    <property type="entry name" value="Thioredoxin_ResA/DsbE_sf"/>
</dbReference>
<evidence type="ECO:0000256" key="5">
    <source>
        <dbReference type="SAM" id="SignalP"/>
    </source>
</evidence>
<dbReference type="EMBL" id="CP032157">
    <property type="protein sequence ID" value="AXY77908.1"/>
    <property type="molecule type" value="Genomic_DNA"/>
</dbReference>
<dbReference type="KEGG" id="pseg:D3H65_29680"/>
<dbReference type="InterPro" id="IPR036249">
    <property type="entry name" value="Thioredoxin-like_sf"/>
</dbReference>
<dbReference type="CDD" id="cd02966">
    <property type="entry name" value="TlpA_like_family"/>
    <property type="match status" value="1"/>
</dbReference>
<evidence type="ECO:0000256" key="3">
    <source>
        <dbReference type="ARBA" id="ARBA00023157"/>
    </source>
</evidence>
<dbReference type="InterPro" id="IPR013740">
    <property type="entry name" value="Redoxin"/>
</dbReference>
<dbReference type="SUPFAM" id="SSF52833">
    <property type="entry name" value="Thioredoxin-like"/>
    <property type="match status" value="1"/>
</dbReference>
<dbReference type="AlphaFoldDB" id="A0A3B7MUZ1"/>
<proteinExistence type="predicted"/>
<dbReference type="Pfam" id="PF08534">
    <property type="entry name" value="Redoxin"/>
    <property type="match status" value="1"/>
</dbReference>
<dbReference type="Proteomes" id="UP000263900">
    <property type="component" value="Chromosome"/>
</dbReference>
<keyword evidence="2" id="KW-0201">Cytochrome c-type biogenesis</keyword>
<keyword evidence="5" id="KW-0732">Signal</keyword>
<accession>A0A3B7MUZ1</accession>
<keyword evidence="8" id="KW-1185">Reference proteome</keyword>
<comment type="subcellular location">
    <subcellularLocation>
        <location evidence="1">Cell envelope</location>
    </subcellularLocation>
</comment>
<dbReference type="GO" id="GO:0017004">
    <property type="term" value="P:cytochrome complex assembly"/>
    <property type="evidence" value="ECO:0007669"/>
    <property type="project" value="UniProtKB-KW"/>
</dbReference>
<feature type="chain" id="PRO_5017606776" evidence="5">
    <location>
        <begin position="29"/>
        <end position="419"/>
    </location>
</feature>
<keyword evidence="3" id="KW-1015">Disulfide bond</keyword>
<dbReference type="PROSITE" id="PS51352">
    <property type="entry name" value="THIOREDOXIN_2"/>
    <property type="match status" value="1"/>
</dbReference>
<reference evidence="7 8" key="1">
    <citation type="submission" date="2018-09" db="EMBL/GenBank/DDBJ databases">
        <title>Genome sequencing of strain 6GH32-13.</title>
        <authorList>
            <person name="Weon H.-Y."/>
            <person name="Heo J."/>
            <person name="Kwon S.-W."/>
        </authorList>
    </citation>
    <scope>NUCLEOTIDE SEQUENCE [LARGE SCALE GENOMIC DNA]</scope>
    <source>
        <strain evidence="7 8">5GH32-13</strain>
    </source>
</reference>
<sequence>MRIVVKKVLLSLLLVSSLVIISSAATHAKAELRPGIYKAVIQRTDGQQIVFNFEVASPHGKPVLYVLNASERMLVDDIRQQGDSLWITMPFYDAHFATVIKPNGSLEGKFIKISGDRRSEIPFYALPGNKERYPVTARPAYNVSGRWAARFGEGKDETLAVGEFVQAANGKVTGTFLTPTGDYRYLEGAIAADTLKLSAFDGSHVYLFTAKLDNDSTITQAVFYAGASGTEKWVAHKDPKAKLPDGFDAVKLRPGESKLNFSFPATDGKKVSINDARYKNKVVVVQILGSWCPNCMDETKFLVDYYKKNKQRGVEIVGLAYERTTDFERSKQSLATFQKRLGVNYPFLVTTAAVSDPKRTEKTLPQIEPLQGFPTTIFIDKKGNVRKIHTGYDGPATGQHYEAFKKEFEELITSLLAEK</sequence>
<evidence type="ECO:0000313" key="8">
    <source>
        <dbReference type="Proteomes" id="UP000263900"/>
    </source>
</evidence>